<keyword evidence="1 3" id="KW-0547">Nucleotide-binding</keyword>
<dbReference type="InterPro" id="IPR001245">
    <property type="entry name" value="Ser-Thr/Tyr_kinase_cat_dom"/>
</dbReference>
<feature type="domain" description="Protein kinase" evidence="7">
    <location>
        <begin position="318"/>
        <end position="622"/>
    </location>
</feature>
<dbReference type="Gene3D" id="2.70.130.10">
    <property type="entry name" value="Mannose-6-phosphate receptor binding domain"/>
    <property type="match status" value="1"/>
</dbReference>
<dbReference type="InterPro" id="IPR011009">
    <property type="entry name" value="Kinase-like_dom_sf"/>
</dbReference>
<dbReference type="PROSITE" id="PS00107">
    <property type="entry name" value="PROTEIN_KINASE_ATP"/>
    <property type="match status" value="1"/>
</dbReference>
<dbReference type="Proteomes" id="UP001374579">
    <property type="component" value="Unassembled WGS sequence"/>
</dbReference>
<dbReference type="InterPro" id="IPR000719">
    <property type="entry name" value="Prot_kinase_dom"/>
</dbReference>
<keyword evidence="6" id="KW-0732">Signal</keyword>
<dbReference type="PROSITE" id="PS50011">
    <property type="entry name" value="PROTEIN_KINASE_DOM"/>
    <property type="match status" value="1"/>
</dbReference>
<evidence type="ECO:0000256" key="3">
    <source>
        <dbReference type="PROSITE-ProRule" id="PRU10141"/>
    </source>
</evidence>
<dbReference type="Pfam" id="PF07714">
    <property type="entry name" value="PK_Tyr_Ser-Thr"/>
    <property type="match status" value="2"/>
</dbReference>
<protein>
    <recommendedName>
        <fullName evidence="7">Protein kinase domain-containing protein</fullName>
    </recommendedName>
</protein>
<reference evidence="8 9" key="1">
    <citation type="submission" date="2024-02" db="EMBL/GenBank/DDBJ databases">
        <title>Chromosome-scale genome assembly of the rough periwinkle Littorina saxatilis.</title>
        <authorList>
            <person name="De Jode A."/>
            <person name="Faria R."/>
            <person name="Formenti G."/>
            <person name="Sims Y."/>
            <person name="Smith T.P."/>
            <person name="Tracey A."/>
            <person name="Wood J.M.D."/>
            <person name="Zagrodzka Z.B."/>
            <person name="Johannesson K."/>
            <person name="Butlin R.K."/>
            <person name="Leder E.H."/>
        </authorList>
    </citation>
    <scope>NUCLEOTIDE SEQUENCE [LARGE SCALE GENOMIC DNA]</scope>
    <source>
        <strain evidence="8">Snail1</strain>
        <tissue evidence="8">Muscle</tissue>
    </source>
</reference>
<dbReference type="InterPro" id="IPR020635">
    <property type="entry name" value="Tyr_kinase_cat_dom"/>
</dbReference>
<proteinExistence type="predicted"/>
<gene>
    <name evidence="8" type="ORF">V1264_007140</name>
</gene>
<evidence type="ECO:0000313" key="9">
    <source>
        <dbReference type="Proteomes" id="UP001374579"/>
    </source>
</evidence>
<feature type="binding site" evidence="3">
    <location>
        <position position="345"/>
    </location>
    <ligand>
        <name>ATP</name>
        <dbReference type="ChEBI" id="CHEBI:30616"/>
    </ligand>
</feature>
<dbReference type="GO" id="GO:0005524">
    <property type="term" value="F:ATP binding"/>
    <property type="evidence" value="ECO:0007669"/>
    <property type="project" value="UniProtKB-UniRule"/>
</dbReference>
<name>A0AAN9AU63_9CAEN</name>
<evidence type="ECO:0000256" key="4">
    <source>
        <dbReference type="SAM" id="MobiDB-lite"/>
    </source>
</evidence>
<accession>A0AAN9AU63</accession>
<evidence type="ECO:0000259" key="7">
    <source>
        <dbReference type="PROSITE" id="PS50011"/>
    </source>
</evidence>
<dbReference type="GO" id="GO:0004674">
    <property type="term" value="F:protein serine/threonine kinase activity"/>
    <property type="evidence" value="ECO:0007669"/>
    <property type="project" value="TreeGrafter"/>
</dbReference>
<evidence type="ECO:0000256" key="6">
    <source>
        <dbReference type="SAM" id="SignalP"/>
    </source>
</evidence>
<feature type="signal peptide" evidence="6">
    <location>
        <begin position="1"/>
        <end position="22"/>
    </location>
</feature>
<sequence>MMTGVFLWLVHAHLFVFGAAQADRNPSISPLQVQLKQLSDCSVQLGSRVDDVINLEPLARRDGEPRFVTTFDFLGQPWNYSYNPCVDYDVPRGDPHSGFGDGCHNVAVCKYAGQKNKLYHYSLGIHSSVKFRVGHDNANKTPTELVYQGIKSMRARSTVIQLVCDEKRQGKDEGRFTITSDSGKDSLTAELHHHCCCPGACLRVTNTAPDGAKANFTGSTEPQAEDGEKEGKKKDEGLLLIVIGSVVALVMLVALIGGLCYIKRTHLQIYSKLPVKPNAPVQVISLSAKTDFRDYEPSSVTRKLLPVLQDTMIHLDSLKMGQRLGGGIFGDTHLAEWHGITVAVKRLTLLVHENQITNDAMKLMKNEVWFLSRQRHKNIVTILGLCLDGKLPSIITEYVIGECLKDFIKVQGHLLSWPHRVRMCSQVADGMAFLHSTKPPIIHRDLRCGNLFLSDNDVVKVADFGLIKCLQPVREECPQDDCCCRRTMSACPASVRWTAPELLAHPVAKETLAAPMVDKSDVASSITSLSKPDSKKKKSIITPACDVYSFALVMWELPMCQDPFEEITEAEACEIVKHGGRPETPPSADMMPHYKELMKMCWDQVPANRPSFKQIATRLKDLGSQSRSYQKQLQNRQRMQKLQQDSVPV</sequence>
<evidence type="ECO:0000256" key="2">
    <source>
        <dbReference type="ARBA" id="ARBA00022840"/>
    </source>
</evidence>
<dbReference type="PANTHER" id="PTHR44329:SF298">
    <property type="entry name" value="MIXED LINEAGE KINASE DOMAIN-LIKE PROTEIN"/>
    <property type="match status" value="1"/>
</dbReference>
<dbReference type="SMART" id="SM00219">
    <property type="entry name" value="TyrKc"/>
    <property type="match status" value="1"/>
</dbReference>
<dbReference type="InterPro" id="IPR017441">
    <property type="entry name" value="Protein_kinase_ATP_BS"/>
</dbReference>
<dbReference type="InterPro" id="IPR008266">
    <property type="entry name" value="Tyr_kinase_AS"/>
</dbReference>
<keyword evidence="9" id="KW-1185">Reference proteome</keyword>
<dbReference type="SUPFAM" id="SSF50911">
    <property type="entry name" value="Mannose 6-phosphate receptor domain"/>
    <property type="match status" value="1"/>
</dbReference>
<feature type="transmembrane region" description="Helical" evidence="5">
    <location>
        <begin position="238"/>
        <end position="262"/>
    </location>
</feature>
<dbReference type="Gene3D" id="3.30.200.20">
    <property type="entry name" value="Phosphorylase Kinase, domain 1"/>
    <property type="match status" value="1"/>
</dbReference>
<dbReference type="InterPro" id="IPR009011">
    <property type="entry name" value="Man6P_isomerase_rcpt-bd_dom_sf"/>
</dbReference>
<dbReference type="SUPFAM" id="SSF56112">
    <property type="entry name" value="Protein kinase-like (PK-like)"/>
    <property type="match status" value="1"/>
</dbReference>
<comment type="caution">
    <text evidence="8">The sequence shown here is derived from an EMBL/GenBank/DDBJ whole genome shotgun (WGS) entry which is preliminary data.</text>
</comment>
<evidence type="ECO:0000256" key="5">
    <source>
        <dbReference type="SAM" id="Phobius"/>
    </source>
</evidence>
<feature type="chain" id="PRO_5042995478" description="Protein kinase domain-containing protein" evidence="6">
    <location>
        <begin position="23"/>
        <end position="649"/>
    </location>
</feature>
<keyword evidence="5" id="KW-1133">Transmembrane helix</keyword>
<keyword evidence="2 3" id="KW-0067">ATP-binding</keyword>
<organism evidence="8 9">
    <name type="scientific">Littorina saxatilis</name>
    <dbReference type="NCBI Taxonomy" id="31220"/>
    <lineage>
        <taxon>Eukaryota</taxon>
        <taxon>Metazoa</taxon>
        <taxon>Spiralia</taxon>
        <taxon>Lophotrochozoa</taxon>
        <taxon>Mollusca</taxon>
        <taxon>Gastropoda</taxon>
        <taxon>Caenogastropoda</taxon>
        <taxon>Littorinimorpha</taxon>
        <taxon>Littorinoidea</taxon>
        <taxon>Littorinidae</taxon>
        <taxon>Littorina</taxon>
    </lineage>
</organism>
<dbReference type="AlphaFoldDB" id="A0AAN9AU63"/>
<dbReference type="GO" id="GO:0004713">
    <property type="term" value="F:protein tyrosine kinase activity"/>
    <property type="evidence" value="ECO:0007669"/>
    <property type="project" value="InterPro"/>
</dbReference>
<dbReference type="Gene3D" id="1.10.510.10">
    <property type="entry name" value="Transferase(Phosphotransferase) domain 1"/>
    <property type="match status" value="1"/>
</dbReference>
<evidence type="ECO:0000313" key="8">
    <source>
        <dbReference type="EMBL" id="KAK7093375.1"/>
    </source>
</evidence>
<keyword evidence="5" id="KW-0812">Transmembrane</keyword>
<evidence type="ECO:0000256" key="1">
    <source>
        <dbReference type="ARBA" id="ARBA00022741"/>
    </source>
</evidence>
<keyword evidence="5" id="KW-0472">Membrane</keyword>
<feature type="region of interest" description="Disordered" evidence="4">
    <location>
        <begin position="623"/>
        <end position="649"/>
    </location>
</feature>
<dbReference type="InterPro" id="IPR051681">
    <property type="entry name" value="Ser/Thr_Kinases-Pseudokinases"/>
</dbReference>
<dbReference type="PANTHER" id="PTHR44329">
    <property type="entry name" value="SERINE/THREONINE-PROTEIN KINASE TNNI3K-RELATED"/>
    <property type="match status" value="1"/>
</dbReference>
<dbReference type="EMBL" id="JBAMIC010000019">
    <property type="protein sequence ID" value="KAK7093375.1"/>
    <property type="molecule type" value="Genomic_DNA"/>
</dbReference>
<dbReference type="PROSITE" id="PS00109">
    <property type="entry name" value="PROTEIN_KINASE_TYR"/>
    <property type="match status" value="1"/>
</dbReference>